<dbReference type="PROSITE" id="PS50405">
    <property type="entry name" value="GST_CTER"/>
    <property type="match status" value="1"/>
</dbReference>
<dbReference type="Proteomes" id="UP000621898">
    <property type="component" value="Unassembled WGS sequence"/>
</dbReference>
<dbReference type="PANTHER" id="PTHR44051:SF8">
    <property type="entry name" value="GLUTATHIONE S-TRANSFERASE GSTA"/>
    <property type="match status" value="1"/>
</dbReference>
<dbReference type="InterPro" id="IPR040079">
    <property type="entry name" value="Glutathione_S-Trfase"/>
</dbReference>
<dbReference type="Pfam" id="PF00043">
    <property type="entry name" value="GST_C"/>
    <property type="match status" value="1"/>
</dbReference>
<comment type="caution">
    <text evidence="3">The sequence shown here is derived from an EMBL/GenBank/DDBJ whole genome shotgun (WGS) entry which is preliminary data.</text>
</comment>
<evidence type="ECO:0000259" key="2">
    <source>
        <dbReference type="PROSITE" id="PS50405"/>
    </source>
</evidence>
<dbReference type="Pfam" id="PF13409">
    <property type="entry name" value="GST_N_2"/>
    <property type="match status" value="1"/>
</dbReference>
<dbReference type="CDD" id="cd03188">
    <property type="entry name" value="GST_C_Beta"/>
    <property type="match status" value="1"/>
</dbReference>
<dbReference type="PROSITE" id="PS50404">
    <property type="entry name" value="GST_NTER"/>
    <property type="match status" value="1"/>
</dbReference>
<evidence type="ECO:0000259" key="1">
    <source>
        <dbReference type="PROSITE" id="PS50404"/>
    </source>
</evidence>
<dbReference type="EMBL" id="BMXT01000001">
    <property type="protein sequence ID" value="GGY21408.1"/>
    <property type="molecule type" value="Genomic_DNA"/>
</dbReference>
<dbReference type="InterPro" id="IPR036282">
    <property type="entry name" value="Glutathione-S-Trfase_C_sf"/>
</dbReference>
<organism evidence="3 4">
    <name type="scientific">Rhodanobacter panaciterrae</name>
    <dbReference type="NCBI Taxonomy" id="490572"/>
    <lineage>
        <taxon>Bacteria</taxon>
        <taxon>Pseudomonadati</taxon>
        <taxon>Pseudomonadota</taxon>
        <taxon>Gammaproteobacteria</taxon>
        <taxon>Lysobacterales</taxon>
        <taxon>Rhodanobacteraceae</taxon>
        <taxon>Rhodanobacter</taxon>
    </lineage>
</organism>
<dbReference type="Gene3D" id="3.40.30.10">
    <property type="entry name" value="Glutaredoxin"/>
    <property type="match status" value="1"/>
</dbReference>
<dbReference type="CDD" id="cd03057">
    <property type="entry name" value="GST_N_Beta"/>
    <property type="match status" value="1"/>
</dbReference>
<dbReference type="SFLD" id="SFLDS00019">
    <property type="entry name" value="Glutathione_Transferase_(cytos"/>
    <property type="match status" value="1"/>
</dbReference>
<evidence type="ECO:0000313" key="4">
    <source>
        <dbReference type="Proteomes" id="UP000621898"/>
    </source>
</evidence>
<dbReference type="InterPro" id="IPR004045">
    <property type="entry name" value="Glutathione_S-Trfase_N"/>
</dbReference>
<proteinExistence type="predicted"/>
<evidence type="ECO:0000313" key="3">
    <source>
        <dbReference type="EMBL" id="GGY21408.1"/>
    </source>
</evidence>
<dbReference type="InterPro" id="IPR036249">
    <property type="entry name" value="Thioredoxin-like_sf"/>
</dbReference>
<feature type="domain" description="GST C-terminal" evidence="2">
    <location>
        <begin position="84"/>
        <end position="203"/>
    </location>
</feature>
<dbReference type="SUPFAM" id="SSF52833">
    <property type="entry name" value="Thioredoxin-like"/>
    <property type="match status" value="1"/>
</dbReference>
<name>A0ABQ2ZSC0_9GAMM</name>
<sequence>MKLYYVPGTCALADHIVLEWIGQPYELEEVPRAELRSPEYLKLNPDGVVPTLVDDDGWVLTENIAILNYLADRFPVARLGGNGTPRGRAEVNRWLGFLNADVHPAFKPLFRPERFIADPAQHTGLQATAKTKLRGYFERLDGQLAGRDWLTGTRSLADPYLFVVQRWAKAKAVDLNGLDHLERFVQRMHADTGAIAAMRAEGI</sequence>
<dbReference type="SFLD" id="SFLDG01150">
    <property type="entry name" value="Main.1:_Beta-like"/>
    <property type="match status" value="1"/>
</dbReference>
<reference evidence="4" key="1">
    <citation type="journal article" date="2019" name="Int. J. Syst. Evol. Microbiol.">
        <title>The Global Catalogue of Microorganisms (GCM) 10K type strain sequencing project: providing services to taxonomists for standard genome sequencing and annotation.</title>
        <authorList>
            <consortium name="The Broad Institute Genomics Platform"/>
            <consortium name="The Broad Institute Genome Sequencing Center for Infectious Disease"/>
            <person name="Wu L."/>
            <person name="Ma J."/>
        </authorList>
    </citation>
    <scope>NUCLEOTIDE SEQUENCE [LARGE SCALE GENOMIC DNA]</scope>
    <source>
        <strain evidence="4">KCTC 22232</strain>
    </source>
</reference>
<dbReference type="Gene3D" id="1.20.1050.10">
    <property type="match status" value="1"/>
</dbReference>
<feature type="domain" description="GST N-terminal" evidence="1">
    <location>
        <begin position="1"/>
        <end position="78"/>
    </location>
</feature>
<dbReference type="PANTHER" id="PTHR44051">
    <property type="entry name" value="GLUTATHIONE S-TRANSFERASE-RELATED"/>
    <property type="match status" value="1"/>
</dbReference>
<dbReference type="SFLD" id="SFLDG00358">
    <property type="entry name" value="Main_(cytGST)"/>
    <property type="match status" value="1"/>
</dbReference>
<accession>A0ABQ2ZSC0</accession>
<keyword evidence="4" id="KW-1185">Reference proteome</keyword>
<dbReference type="InterPro" id="IPR004046">
    <property type="entry name" value="GST_C"/>
</dbReference>
<dbReference type="InterPro" id="IPR010987">
    <property type="entry name" value="Glutathione-S-Trfase_C-like"/>
</dbReference>
<dbReference type="SUPFAM" id="SSF47616">
    <property type="entry name" value="GST C-terminal domain-like"/>
    <property type="match status" value="1"/>
</dbReference>
<protein>
    <submittedName>
        <fullName evidence="3">Glutathione S-transferase</fullName>
    </submittedName>
</protein>
<dbReference type="RefSeq" id="WP_189440269.1">
    <property type="nucleotide sequence ID" value="NZ_BMXT01000001.1"/>
</dbReference>
<gene>
    <name evidence="3" type="primary">gst</name>
    <name evidence="3" type="ORF">GCM10008098_12750</name>
</gene>